<dbReference type="EMBL" id="JAAALK010000282">
    <property type="protein sequence ID" value="KAG8077881.1"/>
    <property type="molecule type" value="Genomic_DNA"/>
</dbReference>
<feature type="compositionally biased region" description="Basic and acidic residues" evidence="1">
    <location>
        <begin position="135"/>
        <end position="146"/>
    </location>
</feature>
<feature type="region of interest" description="Disordered" evidence="1">
    <location>
        <begin position="1"/>
        <end position="33"/>
    </location>
</feature>
<proteinExistence type="predicted"/>
<organism evidence="2 3">
    <name type="scientific">Zizania palustris</name>
    <name type="common">Northern wild rice</name>
    <dbReference type="NCBI Taxonomy" id="103762"/>
    <lineage>
        <taxon>Eukaryota</taxon>
        <taxon>Viridiplantae</taxon>
        <taxon>Streptophyta</taxon>
        <taxon>Embryophyta</taxon>
        <taxon>Tracheophyta</taxon>
        <taxon>Spermatophyta</taxon>
        <taxon>Magnoliopsida</taxon>
        <taxon>Liliopsida</taxon>
        <taxon>Poales</taxon>
        <taxon>Poaceae</taxon>
        <taxon>BOP clade</taxon>
        <taxon>Oryzoideae</taxon>
        <taxon>Oryzeae</taxon>
        <taxon>Zizaniinae</taxon>
        <taxon>Zizania</taxon>
    </lineage>
</organism>
<name>A0A8J5VXY2_ZIZPA</name>
<protein>
    <submittedName>
        <fullName evidence="2">Uncharacterized protein</fullName>
    </submittedName>
</protein>
<evidence type="ECO:0000313" key="2">
    <source>
        <dbReference type="EMBL" id="KAG8077881.1"/>
    </source>
</evidence>
<accession>A0A8J5VXY2</accession>
<dbReference type="Proteomes" id="UP000729402">
    <property type="component" value="Unassembled WGS sequence"/>
</dbReference>
<dbReference type="AlphaFoldDB" id="A0A8J5VXY2"/>
<reference evidence="2" key="2">
    <citation type="submission" date="2021-02" db="EMBL/GenBank/DDBJ databases">
        <authorList>
            <person name="Kimball J.A."/>
            <person name="Haas M.W."/>
            <person name="Macchietto M."/>
            <person name="Kono T."/>
            <person name="Duquette J."/>
            <person name="Shao M."/>
        </authorList>
    </citation>
    <scope>NUCLEOTIDE SEQUENCE</scope>
    <source>
        <tissue evidence="2">Fresh leaf tissue</tissue>
    </source>
</reference>
<sequence length="146" mass="15935">MPADLGPDRALRQGQRWRDPVVGRIERPRGNAGSEPTLAPGLLVWVFLLVHSPLLPRAARYTAAFAQLPTTGTQGNSCKKATTASGLLATGAGWRPLVLSRDAAPCRTTDREKHQYAVRMYIPGSHLHRGPRKSRTPEARRADALP</sequence>
<feature type="compositionally biased region" description="Basic and acidic residues" evidence="1">
    <location>
        <begin position="1"/>
        <end position="29"/>
    </location>
</feature>
<keyword evidence="3" id="KW-1185">Reference proteome</keyword>
<feature type="region of interest" description="Disordered" evidence="1">
    <location>
        <begin position="123"/>
        <end position="146"/>
    </location>
</feature>
<gene>
    <name evidence="2" type="ORF">GUJ93_ZPchr0007g6404</name>
</gene>
<evidence type="ECO:0000256" key="1">
    <source>
        <dbReference type="SAM" id="MobiDB-lite"/>
    </source>
</evidence>
<reference evidence="2" key="1">
    <citation type="journal article" date="2021" name="bioRxiv">
        <title>Whole Genome Assembly and Annotation of Northern Wild Rice, Zizania palustris L., Supports a Whole Genome Duplication in the Zizania Genus.</title>
        <authorList>
            <person name="Haas M."/>
            <person name="Kono T."/>
            <person name="Macchietto M."/>
            <person name="Millas R."/>
            <person name="McGilp L."/>
            <person name="Shao M."/>
            <person name="Duquette J."/>
            <person name="Hirsch C.N."/>
            <person name="Kimball J."/>
        </authorList>
    </citation>
    <scope>NUCLEOTIDE SEQUENCE</scope>
    <source>
        <tissue evidence="2">Fresh leaf tissue</tissue>
    </source>
</reference>
<evidence type="ECO:0000313" key="3">
    <source>
        <dbReference type="Proteomes" id="UP000729402"/>
    </source>
</evidence>
<comment type="caution">
    <text evidence="2">The sequence shown here is derived from an EMBL/GenBank/DDBJ whole genome shotgun (WGS) entry which is preliminary data.</text>
</comment>